<dbReference type="RefSeq" id="XP_053587844.1">
    <property type="nucleotide sequence ID" value="XM_053728267.1"/>
</dbReference>
<protein>
    <submittedName>
        <fullName evidence="1">Uncharacterized protein</fullName>
    </submittedName>
</protein>
<evidence type="ECO:0000313" key="1">
    <source>
        <dbReference type="EMBL" id="KAF1762908.1"/>
    </source>
</evidence>
<dbReference type="KEGG" id="crq:GCK72_011172"/>
<dbReference type="EMBL" id="WUAV01000003">
    <property type="protein sequence ID" value="KAF1762908.1"/>
    <property type="molecule type" value="Genomic_DNA"/>
</dbReference>
<dbReference type="CTD" id="9822786"/>
<gene>
    <name evidence="1" type="ORF">GCK72_011172</name>
</gene>
<evidence type="ECO:0000313" key="2">
    <source>
        <dbReference type="Proteomes" id="UP000483820"/>
    </source>
</evidence>
<sequence length="162" mass="18925">MSQREQQRQKKSKVNTTVSGKTFQLMNKNLVDIPTFHGDIEQWEVFYQVFRIMAEEDDNIPKVNQKMVKRQIEHGYSSYGFSTMSSTSKHNRCCKKWQGNVEEELKRNETVGNSSWCTILGSAHTQSFDPNIRKKEETRGIPYGVKKAIKKIFSQKRFPKVN</sequence>
<reference evidence="1 2" key="1">
    <citation type="submission" date="2019-12" db="EMBL/GenBank/DDBJ databases">
        <title>Chromosome-level assembly of the Caenorhabditis remanei genome.</title>
        <authorList>
            <person name="Teterina A.A."/>
            <person name="Willis J.H."/>
            <person name="Phillips P.C."/>
        </authorList>
    </citation>
    <scope>NUCLEOTIDE SEQUENCE [LARGE SCALE GENOMIC DNA]</scope>
    <source>
        <strain evidence="1 2">PX506</strain>
        <tissue evidence="1">Whole organism</tissue>
    </source>
</reference>
<name>A0A6A5H599_CAERE</name>
<dbReference type="Proteomes" id="UP000483820">
    <property type="component" value="Chromosome III"/>
</dbReference>
<proteinExistence type="predicted"/>
<dbReference type="GeneID" id="9822786"/>
<comment type="caution">
    <text evidence="1">The sequence shown here is derived from an EMBL/GenBank/DDBJ whole genome shotgun (WGS) entry which is preliminary data.</text>
</comment>
<organism evidence="1 2">
    <name type="scientific">Caenorhabditis remanei</name>
    <name type="common">Caenorhabditis vulgaris</name>
    <dbReference type="NCBI Taxonomy" id="31234"/>
    <lineage>
        <taxon>Eukaryota</taxon>
        <taxon>Metazoa</taxon>
        <taxon>Ecdysozoa</taxon>
        <taxon>Nematoda</taxon>
        <taxon>Chromadorea</taxon>
        <taxon>Rhabditida</taxon>
        <taxon>Rhabditina</taxon>
        <taxon>Rhabditomorpha</taxon>
        <taxon>Rhabditoidea</taxon>
        <taxon>Rhabditidae</taxon>
        <taxon>Peloderinae</taxon>
        <taxon>Caenorhabditis</taxon>
    </lineage>
</organism>
<dbReference type="AlphaFoldDB" id="A0A6A5H599"/>
<accession>A0A6A5H599</accession>